<feature type="compositionally biased region" description="Basic and acidic residues" evidence="3">
    <location>
        <begin position="463"/>
        <end position="482"/>
    </location>
</feature>
<dbReference type="Pfam" id="PF04676">
    <property type="entry name" value="CwfJ_C_2"/>
    <property type="match status" value="1"/>
</dbReference>
<dbReference type="AlphaFoldDB" id="A0A669C5C8"/>
<dbReference type="GO" id="GO:0000398">
    <property type="term" value="P:mRNA splicing, via spliceosome"/>
    <property type="evidence" value="ECO:0007669"/>
    <property type="project" value="TreeGrafter"/>
</dbReference>
<evidence type="ECO:0000313" key="6">
    <source>
        <dbReference type="Ensembl" id="ENSONIP00000042050.1"/>
    </source>
</evidence>
<dbReference type="GO" id="GO:0071014">
    <property type="term" value="C:post-mRNA release spliceosomal complex"/>
    <property type="evidence" value="ECO:0007669"/>
    <property type="project" value="TreeGrafter"/>
</dbReference>
<evidence type="ECO:0000256" key="1">
    <source>
        <dbReference type="ARBA" id="ARBA00006795"/>
    </source>
</evidence>
<feature type="domain" description="Cwf19-like protein C-terminal" evidence="4">
    <location>
        <begin position="396"/>
        <end position="488"/>
    </location>
</feature>
<accession>A0A669C5C8</accession>
<dbReference type="FunFam" id="3.30.428.10:FF:000024">
    <property type="entry name" value="CWF19-like cell cycle control factor 1"/>
    <property type="match status" value="1"/>
</dbReference>
<reference evidence="7" key="1">
    <citation type="submission" date="2012-01" db="EMBL/GenBank/DDBJ databases">
        <title>The Genome Sequence of Oreochromis niloticus (Nile Tilapia).</title>
        <authorList>
            <consortium name="Broad Institute Genome Assembly Team"/>
            <consortium name="Broad Institute Sequencing Platform"/>
            <person name="Di Palma F."/>
            <person name="Johnson J."/>
            <person name="Lander E.S."/>
            <person name="Lindblad-Toh K."/>
        </authorList>
    </citation>
    <scope>NUCLEOTIDE SEQUENCE [LARGE SCALE GENOMIC DNA]</scope>
</reference>
<dbReference type="Proteomes" id="UP000005207">
    <property type="component" value="Linkage group LG17"/>
</dbReference>
<dbReference type="PANTHER" id="PTHR12072:SF4">
    <property type="entry name" value="CWF19-LIKE PROTEIN 1"/>
    <property type="match status" value="1"/>
</dbReference>
<evidence type="ECO:0000256" key="3">
    <source>
        <dbReference type="SAM" id="MobiDB-lite"/>
    </source>
</evidence>
<dbReference type="SUPFAM" id="SSF54197">
    <property type="entry name" value="HIT-like"/>
    <property type="match status" value="1"/>
</dbReference>
<dbReference type="GO" id="GO:0061632">
    <property type="term" value="F:RNA lariat debranching enzyme activator activity"/>
    <property type="evidence" value="ECO:0007669"/>
    <property type="project" value="TreeGrafter"/>
</dbReference>
<dbReference type="InterPro" id="IPR006768">
    <property type="entry name" value="Cwf19-like_C_dom-1"/>
</dbReference>
<sequence>MEEQPLRVLACGDVEGRLNALFNRVQAIQKKTGQFDLLLCVGEFFGTTPEAEAEWQLYKTGAKKAPIHTYILGAASQETVKNFPNADGCELAENITYLGRRGVFTGVSGLQIAYVSGHEARQEPAPAHCFTSKDLVALMTPLTSSSKFKGVDILLTSQWPRGVWHYANNPEVNTKLCGSNSIASLADKLKPRYHFAALEGAHYERLPYRNHVVLQENAQHVSRFIALAAVNNPAKKKVRFHARQRISYMEIMCIAAFIKTLYQGFLKSWENIKISQPSGPCWFCLASPQVEKHLVISIGTHCYLALAKGGLTPRHVLILPIGHYQSVVDLSSEVVEEMEKYKSALRKFYKSKGERCVLFERNYRSQHLQLQVVPVPLNRCATEDIKEAFMVQAQEQQMEMMEIPEHTDLKQIAPPGTPYFYVELDSGEKLFYRIQKHFPLQFGREVLASEAVLNIPTRADWKECKQSKEEEEEGSKQLRDDFQPYDFTWDE</sequence>
<feature type="region of interest" description="Disordered" evidence="3">
    <location>
        <begin position="463"/>
        <end position="491"/>
    </location>
</feature>
<evidence type="ECO:0000259" key="4">
    <source>
        <dbReference type="Pfam" id="PF04676"/>
    </source>
</evidence>
<dbReference type="PANTHER" id="PTHR12072">
    <property type="entry name" value="CWF19, CELL CYCLE CONTROL PROTEIN"/>
    <property type="match status" value="1"/>
</dbReference>
<dbReference type="InterPro" id="IPR006767">
    <property type="entry name" value="Cwf19-like_C_dom-2"/>
</dbReference>
<proteinExistence type="inferred from homology"/>
<dbReference type="InterPro" id="IPR040194">
    <property type="entry name" value="Cwf19-like"/>
</dbReference>
<dbReference type="Ensembl" id="ENSONIT00000077896.1">
    <property type="protein sequence ID" value="ENSONIP00000042050.1"/>
    <property type="gene ID" value="ENSONIG00000009944.2"/>
</dbReference>
<feature type="domain" description="Cwf19-like C-terminal" evidence="5">
    <location>
        <begin position="271"/>
        <end position="379"/>
    </location>
</feature>
<evidence type="ECO:0000259" key="5">
    <source>
        <dbReference type="Pfam" id="PF04677"/>
    </source>
</evidence>
<dbReference type="Pfam" id="PF04677">
    <property type="entry name" value="CwfJ_C_1"/>
    <property type="match status" value="1"/>
</dbReference>
<dbReference type="Gene3D" id="3.30.428.10">
    <property type="entry name" value="HIT-like"/>
    <property type="match status" value="1"/>
</dbReference>
<organism evidence="6 7">
    <name type="scientific">Oreochromis niloticus</name>
    <name type="common">Nile tilapia</name>
    <name type="synonym">Tilapia nilotica</name>
    <dbReference type="NCBI Taxonomy" id="8128"/>
    <lineage>
        <taxon>Eukaryota</taxon>
        <taxon>Metazoa</taxon>
        <taxon>Chordata</taxon>
        <taxon>Craniata</taxon>
        <taxon>Vertebrata</taxon>
        <taxon>Euteleostomi</taxon>
        <taxon>Actinopterygii</taxon>
        <taxon>Neopterygii</taxon>
        <taxon>Teleostei</taxon>
        <taxon>Neoteleostei</taxon>
        <taxon>Acanthomorphata</taxon>
        <taxon>Ovalentaria</taxon>
        <taxon>Cichlomorphae</taxon>
        <taxon>Cichliformes</taxon>
        <taxon>Cichlidae</taxon>
        <taxon>African cichlids</taxon>
        <taxon>Pseudocrenilabrinae</taxon>
        <taxon>Oreochromini</taxon>
        <taxon>Oreochromis</taxon>
    </lineage>
</organism>
<dbReference type="InterPro" id="IPR036265">
    <property type="entry name" value="HIT-like_sf"/>
</dbReference>
<protein>
    <recommendedName>
        <fullName evidence="2">CWF19-like protein 1</fullName>
    </recommendedName>
</protein>
<dbReference type="GeneTree" id="ENSGT00940000156000"/>
<dbReference type="CDD" id="cd07380">
    <property type="entry name" value="MPP_CWF19_N"/>
    <property type="match status" value="1"/>
</dbReference>
<reference evidence="6" key="3">
    <citation type="submission" date="2025-09" db="UniProtKB">
        <authorList>
            <consortium name="Ensembl"/>
        </authorList>
    </citation>
    <scope>IDENTIFICATION</scope>
</reference>
<comment type="similarity">
    <text evidence="1">Belongs to the CWF19 family.</text>
</comment>
<reference evidence="6" key="2">
    <citation type="submission" date="2025-08" db="UniProtKB">
        <authorList>
            <consortium name="Ensembl"/>
        </authorList>
    </citation>
    <scope>IDENTIFICATION</scope>
</reference>
<name>A0A669C5C8_ORENI</name>
<gene>
    <name evidence="6" type="primary">CWF19L1</name>
    <name evidence="6" type="synonym">cwf19l1</name>
</gene>
<evidence type="ECO:0000256" key="2">
    <source>
        <dbReference type="ARBA" id="ARBA00041007"/>
    </source>
</evidence>
<keyword evidence="7" id="KW-1185">Reference proteome</keyword>
<evidence type="ECO:0000313" key="7">
    <source>
        <dbReference type="Proteomes" id="UP000005207"/>
    </source>
</evidence>